<organism evidence="1 2">
    <name type="scientific">Strigamia maritima</name>
    <name type="common">European centipede</name>
    <name type="synonym">Geophilus maritimus</name>
    <dbReference type="NCBI Taxonomy" id="126957"/>
    <lineage>
        <taxon>Eukaryota</taxon>
        <taxon>Metazoa</taxon>
        <taxon>Ecdysozoa</taxon>
        <taxon>Arthropoda</taxon>
        <taxon>Myriapoda</taxon>
        <taxon>Chilopoda</taxon>
        <taxon>Pleurostigmophora</taxon>
        <taxon>Geophilomorpha</taxon>
        <taxon>Linotaeniidae</taxon>
        <taxon>Strigamia</taxon>
    </lineage>
</organism>
<proteinExistence type="predicted"/>
<name>T1IZ02_STRMM</name>
<dbReference type="EMBL" id="JH431701">
    <property type="status" value="NOT_ANNOTATED_CDS"/>
    <property type="molecule type" value="Genomic_DNA"/>
</dbReference>
<dbReference type="EnsemblMetazoa" id="SMAR006470-RA">
    <property type="protein sequence ID" value="SMAR006470-PA"/>
    <property type="gene ID" value="SMAR006470"/>
</dbReference>
<reference evidence="2" key="1">
    <citation type="submission" date="2011-05" db="EMBL/GenBank/DDBJ databases">
        <authorList>
            <person name="Richards S.R."/>
            <person name="Qu J."/>
            <person name="Jiang H."/>
            <person name="Jhangiani S.N."/>
            <person name="Agravi P."/>
            <person name="Goodspeed R."/>
            <person name="Gross S."/>
            <person name="Mandapat C."/>
            <person name="Jackson L."/>
            <person name="Mathew T."/>
            <person name="Pu L."/>
            <person name="Thornton R."/>
            <person name="Saada N."/>
            <person name="Wilczek-Boney K.B."/>
            <person name="Lee S."/>
            <person name="Kovar C."/>
            <person name="Wu Y."/>
            <person name="Scherer S.E."/>
            <person name="Worley K.C."/>
            <person name="Muzny D.M."/>
            <person name="Gibbs R."/>
        </authorList>
    </citation>
    <scope>NUCLEOTIDE SEQUENCE</scope>
    <source>
        <strain evidence="2">Brora</strain>
    </source>
</reference>
<dbReference type="AlphaFoldDB" id="T1IZ02"/>
<evidence type="ECO:0000313" key="1">
    <source>
        <dbReference type="EnsemblMetazoa" id="SMAR006470-PA"/>
    </source>
</evidence>
<dbReference type="HOGENOM" id="CLU_2657599_0_0_1"/>
<protein>
    <submittedName>
        <fullName evidence="1">Uncharacterized protein</fullName>
    </submittedName>
</protein>
<dbReference type="STRING" id="126957.T1IZ02"/>
<reference evidence="1" key="2">
    <citation type="submission" date="2015-02" db="UniProtKB">
        <authorList>
            <consortium name="EnsemblMetazoa"/>
        </authorList>
    </citation>
    <scope>IDENTIFICATION</scope>
</reference>
<sequence length="76" mass="8918">MTSREVDWFATRLNYKLPKFCAWGPDPMAWKVDAFAQNWSNIYGYAFPPFSLIPRIIQKMNRDQADLLIVVPLWPA</sequence>
<keyword evidence="2" id="KW-1185">Reference proteome</keyword>
<dbReference type="Proteomes" id="UP000014500">
    <property type="component" value="Unassembled WGS sequence"/>
</dbReference>
<accession>T1IZ02</accession>
<dbReference type="PhylomeDB" id="T1IZ02"/>
<evidence type="ECO:0000313" key="2">
    <source>
        <dbReference type="Proteomes" id="UP000014500"/>
    </source>
</evidence>